<sequence>MNGELFVLLQERRKPGIGVEDGLLELPAGKLREYENVFQALRREVREETGLQLTRIHGEAGTDRHSVLGYDVQAFTPYCVTQNLTSGYSILLSTFLCEAEGEPVAQAGETAAPRWTPLSDLAAMLAQHPDAFFPLHLPALRKVVKEPVQPA</sequence>
<dbReference type="SUPFAM" id="SSF55811">
    <property type="entry name" value="Nudix"/>
    <property type="match status" value="1"/>
</dbReference>
<organism evidence="3 4">
    <name type="scientific">Deinococcus enclensis</name>
    <dbReference type="NCBI Taxonomy" id="1049582"/>
    <lineage>
        <taxon>Bacteria</taxon>
        <taxon>Thermotogati</taxon>
        <taxon>Deinococcota</taxon>
        <taxon>Deinococci</taxon>
        <taxon>Deinococcales</taxon>
        <taxon>Deinococcaceae</taxon>
        <taxon>Deinococcus</taxon>
    </lineage>
</organism>
<proteinExistence type="predicted"/>
<dbReference type="PROSITE" id="PS00893">
    <property type="entry name" value="NUDIX_BOX"/>
    <property type="match status" value="1"/>
</dbReference>
<evidence type="ECO:0000313" key="4">
    <source>
        <dbReference type="Proteomes" id="UP001232163"/>
    </source>
</evidence>
<dbReference type="Pfam" id="PF00293">
    <property type="entry name" value="NUDIX"/>
    <property type="match status" value="1"/>
</dbReference>
<gene>
    <name evidence="3" type="ORF">QO006_003914</name>
</gene>
<evidence type="ECO:0000259" key="2">
    <source>
        <dbReference type="PROSITE" id="PS51462"/>
    </source>
</evidence>
<dbReference type="PROSITE" id="PS51462">
    <property type="entry name" value="NUDIX"/>
    <property type="match status" value="1"/>
</dbReference>
<dbReference type="InterPro" id="IPR000086">
    <property type="entry name" value="NUDIX_hydrolase_dom"/>
</dbReference>
<keyword evidence="4" id="KW-1185">Reference proteome</keyword>
<dbReference type="Gene3D" id="3.90.79.10">
    <property type="entry name" value="Nucleoside Triphosphate Pyrophosphohydrolase"/>
    <property type="match status" value="1"/>
</dbReference>
<dbReference type="InterPro" id="IPR020084">
    <property type="entry name" value="NUDIX_hydrolase_CS"/>
</dbReference>
<dbReference type="EMBL" id="JAURUR010000028">
    <property type="protein sequence ID" value="MDP9766447.1"/>
    <property type="molecule type" value="Genomic_DNA"/>
</dbReference>
<feature type="domain" description="Nudix hydrolase" evidence="2">
    <location>
        <begin position="1"/>
        <end position="138"/>
    </location>
</feature>
<dbReference type="EC" id="3.6.1.55" evidence="3"/>
<keyword evidence="1 3" id="KW-0378">Hydrolase</keyword>
<dbReference type="InterPro" id="IPR015797">
    <property type="entry name" value="NUDIX_hydrolase-like_dom_sf"/>
</dbReference>
<dbReference type="GO" id="GO:0035539">
    <property type="term" value="F:8-oxo-7,8-dihydrodeoxyguanosine triphosphate pyrophosphatase activity"/>
    <property type="evidence" value="ECO:0007669"/>
    <property type="project" value="UniProtKB-EC"/>
</dbReference>
<reference evidence="3 4" key="1">
    <citation type="submission" date="2023-07" db="EMBL/GenBank/DDBJ databases">
        <title>Genomic Encyclopedia of Type Strains, Phase IV (KMG-IV): sequencing the most valuable type-strain genomes for metagenomic binning, comparative biology and taxonomic classification.</title>
        <authorList>
            <person name="Goeker M."/>
        </authorList>
    </citation>
    <scope>NUCLEOTIDE SEQUENCE [LARGE SCALE GENOMIC DNA]</scope>
    <source>
        <strain evidence="3 4">NIO-1023</strain>
    </source>
</reference>
<protein>
    <submittedName>
        <fullName evidence="3">8-oxo-dGTP diphosphatase</fullName>
        <ecNumber evidence="3">3.6.1.55</ecNumber>
    </submittedName>
</protein>
<dbReference type="Proteomes" id="UP001232163">
    <property type="component" value="Unassembled WGS sequence"/>
</dbReference>
<comment type="caution">
    <text evidence="3">The sequence shown here is derived from an EMBL/GenBank/DDBJ whole genome shotgun (WGS) entry which is preliminary data.</text>
</comment>
<evidence type="ECO:0000256" key="1">
    <source>
        <dbReference type="ARBA" id="ARBA00022801"/>
    </source>
</evidence>
<name>A0ABT9MIL6_9DEIO</name>
<evidence type="ECO:0000313" key="3">
    <source>
        <dbReference type="EMBL" id="MDP9766447.1"/>
    </source>
</evidence>
<accession>A0ABT9MIL6</accession>